<organism evidence="1 2">
    <name type="scientific">Weissella viridescens</name>
    <name type="common">Lactobacillus viridescens</name>
    <dbReference type="NCBI Taxonomy" id="1629"/>
    <lineage>
        <taxon>Bacteria</taxon>
        <taxon>Bacillati</taxon>
        <taxon>Bacillota</taxon>
        <taxon>Bacilli</taxon>
        <taxon>Lactobacillales</taxon>
        <taxon>Lactobacillaceae</taxon>
        <taxon>Weissella</taxon>
    </lineage>
</organism>
<accession>A0A380NZK8</accession>
<evidence type="ECO:0000313" key="2">
    <source>
        <dbReference type="Proteomes" id="UP000254621"/>
    </source>
</evidence>
<dbReference type="Proteomes" id="UP000254621">
    <property type="component" value="Unassembled WGS sequence"/>
</dbReference>
<protein>
    <submittedName>
        <fullName evidence="1">Uncharacterized protein</fullName>
    </submittedName>
</protein>
<reference evidence="1 2" key="1">
    <citation type="submission" date="2018-06" db="EMBL/GenBank/DDBJ databases">
        <authorList>
            <consortium name="Pathogen Informatics"/>
            <person name="Doyle S."/>
        </authorList>
    </citation>
    <scope>NUCLEOTIDE SEQUENCE [LARGE SCALE GENOMIC DNA]</scope>
    <source>
        <strain evidence="1 2">NCTC13645</strain>
    </source>
</reference>
<gene>
    <name evidence="1" type="ORF">NCTC13645_00901</name>
</gene>
<proteinExistence type="predicted"/>
<evidence type="ECO:0000313" key="1">
    <source>
        <dbReference type="EMBL" id="SUP53027.1"/>
    </source>
</evidence>
<dbReference type="EMBL" id="UHIV01000001">
    <property type="protein sequence ID" value="SUP53027.1"/>
    <property type="molecule type" value="Genomic_DNA"/>
</dbReference>
<dbReference type="AlphaFoldDB" id="A0A380NZK8"/>
<sequence length="35" mass="4053">MTENNVSGLNFDAEQPTRNIYKMGTIKKLPFRPKI</sequence>
<name>A0A380NZK8_WEIVI</name>